<organism evidence="7 8">
    <name type="scientific">Candidatus Fimicola merdigallinarum</name>
    <dbReference type="NCBI Taxonomy" id="2840819"/>
    <lineage>
        <taxon>Bacteria</taxon>
        <taxon>Bacillati</taxon>
        <taxon>Bacillota</taxon>
        <taxon>Clostridia</taxon>
        <taxon>Lachnospirales</taxon>
        <taxon>Lachnospiraceae</taxon>
        <taxon>Lachnospiraceae incertae sedis</taxon>
        <taxon>Candidatus Fimicola</taxon>
    </lineage>
</organism>
<dbReference type="Pfam" id="PF01098">
    <property type="entry name" value="FTSW_RODA_SPOVE"/>
    <property type="match status" value="1"/>
</dbReference>
<dbReference type="AlphaFoldDB" id="A0A9D9H491"/>
<gene>
    <name evidence="7" type="ORF">IAC55_04760</name>
</gene>
<evidence type="ECO:0000256" key="6">
    <source>
        <dbReference type="SAM" id="Phobius"/>
    </source>
</evidence>
<dbReference type="GO" id="GO:0051301">
    <property type="term" value="P:cell division"/>
    <property type="evidence" value="ECO:0007669"/>
    <property type="project" value="InterPro"/>
</dbReference>
<feature type="transmembrane region" description="Helical" evidence="6">
    <location>
        <begin position="41"/>
        <end position="61"/>
    </location>
</feature>
<reference evidence="7" key="1">
    <citation type="submission" date="2020-10" db="EMBL/GenBank/DDBJ databases">
        <authorList>
            <person name="Gilroy R."/>
        </authorList>
    </citation>
    <scope>NUCLEOTIDE SEQUENCE</scope>
    <source>
        <strain evidence="7">F6-4510</strain>
    </source>
</reference>
<dbReference type="EMBL" id="JADIMX010000089">
    <property type="protein sequence ID" value="MBO8434617.1"/>
    <property type="molecule type" value="Genomic_DNA"/>
</dbReference>
<feature type="transmembrane region" description="Helical" evidence="6">
    <location>
        <begin position="12"/>
        <end position="29"/>
    </location>
</feature>
<feature type="transmembrane region" description="Helical" evidence="6">
    <location>
        <begin position="102"/>
        <end position="118"/>
    </location>
</feature>
<sequence length="447" mass="50679">MFELVLLFSRYLFIFYIVFYLYQGVVYVAEEQGGYIGNPQYAVSIQRIIIIFFHITAYLILSYIPGEFRFNTRYLITGAGGLLFIILALNVTRIVYKKSCPLIWNSMIFLLDIGIVMLQRLKPALAEKQLIWAVFGVSVMLLIPTILKIIPRFEMFEKLYIILSYALILSTLVFGSEEFGSLNWIKIGSIGFQPSEIVKFFFIFYLASVFRKRIELKQLITTGVLSAGIVLLFVIQKDLGSCLIFFLTYMAMLYIATSNVFLFFAGMSCASIASIIAYNLFSHVRVRVSAWRNPWADIDGGGYQIVQSLFAISTWGFLGSGLTKGMPESIPVVERDFIFSAICEEFGIIFAMGLVCIFIMIFFRGIKIALRCERRYYSLLASGITTMFAFQSFIIIGGVIKLIPMTGVTLPFVNYGGSSVVISIIMIGLLQWIESYYEIRSEEGADY</sequence>
<dbReference type="GO" id="GO:0015648">
    <property type="term" value="F:lipid-linked peptidoglycan transporter activity"/>
    <property type="evidence" value="ECO:0007669"/>
    <property type="project" value="TreeGrafter"/>
</dbReference>
<proteinExistence type="predicted"/>
<evidence type="ECO:0000256" key="3">
    <source>
        <dbReference type="ARBA" id="ARBA00022960"/>
    </source>
</evidence>
<feature type="transmembrane region" description="Helical" evidence="6">
    <location>
        <begin position="130"/>
        <end position="147"/>
    </location>
</feature>
<evidence type="ECO:0000256" key="4">
    <source>
        <dbReference type="ARBA" id="ARBA00022989"/>
    </source>
</evidence>
<feature type="transmembrane region" description="Helical" evidence="6">
    <location>
        <begin position="338"/>
        <end position="364"/>
    </location>
</feature>
<evidence type="ECO:0000256" key="2">
    <source>
        <dbReference type="ARBA" id="ARBA00022692"/>
    </source>
</evidence>
<evidence type="ECO:0000256" key="1">
    <source>
        <dbReference type="ARBA" id="ARBA00004141"/>
    </source>
</evidence>
<dbReference type="GO" id="GO:0008360">
    <property type="term" value="P:regulation of cell shape"/>
    <property type="evidence" value="ECO:0007669"/>
    <property type="project" value="UniProtKB-KW"/>
</dbReference>
<comment type="subcellular location">
    <subcellularLocation>
        <location evidence="1">Membrane</location>
        <topology evidence="1">Multi-pass membrane protein</topology>
    </subcellularLocation>
</comment>
<keyword evidence="4 6" id="KW-1133">Transmembrane helix</keyword>
<keyword evidence="2 6" id="KW-0812">Transmembrane</keyword>
<dbReference type="PANTHER" id="PTHR30474">
    <property type="entry name" value="CELL CYCLE PROTEIN"/>
    <property type="match status" value="1"/>
</dbReference>
<comment type="caution">
    <text evidence="7">The sequence shown here is derived from an EMBL/GenBank/DDBJ whole genome shotgun (WGS) entry which is preliminary data.</text>
</comment>
<dbReference type="GO" id="GO:0032153">
    <property type="term" value="C:cell division site"/>
    <property type="evidence" value="ECO:0007669"/>
    <property type="project" value="TreeGrafter"/>
</dbReference>
<keyword evidence="5 6" id="KW-0472">Membrane</keyword>
<dbReference type="InterPro" id="IPR001182">
    <property type="entry name" value="FtsW/RodA"/>
</dbReference>
<evidence type="ECO:0000313" key="8">
    <source>
        <dbReference type="Proteomes" id="UP000823611"/>
    </source>
</evidence>
<feature type="transmembrane region" description="Helical" evidence="6">
    <location>
        <begin position="376"/>
        <end position="400"/>
    </location>
</feature>
<evidence type="ECO:0000256" key="5">
    <source>
        <dbReference type="ARBA" id="ARBA00023136"/>
    </source>
</evidence>
<name>A0A9D9H491_9FIRM</name>
<feature type="transmembrane region" description="Helical" evidence="6">
    <location>
        <begin position="262"/>
        <end position="281"/>
    </location>
</feature>
<reference evidence="7" key="2">
    <citation type="journal article" date="2021" name="PeerJ">
        <title>Extensive microbial diversity within the chicken gut microbiome revealed by metagenomics and culture.</title>
        <authorList>
            <person name="Gilroy R."/>
            <person name="Ravi A."/>
            <person name="Getino M."/>
            <person name="Pursley I."/>
            <person name="Horton D.L."/>
            <person name="Alikhan N.F."/>
            <person name="Baker D."/>
            <person name="Gharbi K."/>
            <person name="Hall N."/>
            <person name="Watson M."/>
            <person name="Adriaenssens E.M."/>
            <person name="Foster-Nyarko E."/>
            <person name="Jarju S."/>
            <person name="Secka A."/>
            <person name="Antonio M."/>
            <person name="Oren A."/>
            <person name="Chaudhuri R.R."/>
            <person name="La Ragione R."/>
            <person name="Hildebrand F."/>
            <person name="Pallen M.J."/>
        </authorList>
    </citation>
    <scope>NUCLEOTIDE SEQUENCE</scope>
    <source>
        <strain evidence="7">F6-4510</strain>
    </source>
</reference>
<feature type="transmembrane region" description="Helical" evidence="6">
    <location>
        <begin position="73"/>
        <end position="96"/>
    </location>
</feature>
<dbReference type="GO" id="GO:0005886">
    <property type="term" value="C:plasma membrane"/>
    <property type="evidence" value="ECO:0007669"/>
    <property type="project" value="TreeGrafter"/>
</dbReference>
<dbReference type="Proteomes" id="UP000823611">
    <property type="component" value="Unassembled WGS sequence"/>
</dbReference>
<dbReference type="PANTHER" id="PTHR30474:SF3">
    <property type="entry name" value="PEPTIDOGLYCAN GLYCOSYLTRANSFERASE RODA"/>
    <property type="match status" value="1"/>
</dbReference>
<feature type="transmembrane region" description="Helical" evidence="6">
    <location>
        <begin position="159"/>
        <end position="175"/>
    </location>
</feature>
<evidence type="ECO:0000313" key="7">
    <source>
        <dbReference type="EMBL" id="MBO8434617.1"/>
    </source>
</evidence>
<protein>
    <submittedName>
        <fullName evidence="7">FtsW/RodA/SpoVE family cell cycle protein</fullName>
    </submittedName>
</protein>
<feature type="transmembrane region" description="Helical" evidence="6">
    <location>
        <begin position="187"/>
        <end position="210"/>
    </location>
</feature>
<accession>A0A9D9H491</accession>
<keyword evidence="3" id="KW-0133">Cell shape</keyword>
<feature type="transmembrane region" description="Helical" evidence="6">
    <location>
        <begin position="412"/>
        <end position="433"/>
    </location>
</feature>